<comment type="caution">
    <text evidence="1">The sequence shown here is derived from an EMBL/GenBank/DDBJ whole genome shotgun (WGS) entry which is preliminary data.</text>
</comment>
<organism evidence="1 2">
    <name type="scientific">Megasphaera elsdenii</name>
    <dbReference type="NCBI Taxonomy" id="907"/>
    <lineage>
        <taxon>Bacteria</taxon>
        <taxon>Bacillati</taxon>
        <taxon>Bacillota</taxon>
        <taxon>Negativicutes</taxon>
        <taxon>Veillonellales</taxon>
        <taxon>Veillonellaceae</taxon>
        <taxon>Megasphaera</taxon>
    </lineage>
</organism>
<sequence>MSFWEQMAKTIDAGEEKKKKEELYQKTFHELAEKLSEIRNKETQDEAED</sequence>
<protein>
    <submittedName>
        <fullName evidence="1">Uncharacterized protein</fullName>
    </submittedName>
</protein>
<evidence type="ECO:0000313" key="2">
    <source>
        <dbReference type="Proteomes" id="UP000536773"/>
    </source>
</evidence>
<dbReference type="GeneID" id="97492956"/>
<gene>
    <name evidence="1" type="ORF">HG933_09000</name>
</gene>
<dbReference type="AlphaFoldDB" id="A0A1M6P7M7"/>
<reference evidence="1 2" key="1">
    <citation type="submission" date="2020-04" db="EMBL/GenBank/DDBJ databases">
        <authorList>
            <person name="Hitch T.C.A."/>
            <person name="Wylensek D."/>
            <person name="Clavel T."/>
        </authorList>
    </citation>
    <scope>NUCLEOTIDE SEQUENCE [LARGE SCALE GENOMIC DNA]</scope>
    <source>
        <strain evidence="1 2">WCA-386-APC-2A</strain>
    </source>
</reference>
<accession>A0A1M6P7M7</accession>
<name>A0A1M6P7M7_MEGEL</name>
<evidence type="ECO:0000313" key="1">
    <source>
        <dbReference type="EMBL" id="NMK39501.1"/>
    </source>
</evidence>
<dbReference type="RefSeq" id="WP_014016496.1">
    <property type="nucleotide sequence ID" value="NZ_AP031433.1"/>
</dbReference>
<proteinExistence type="predicted"/>
<dbReference type="EMBL" id="JABBJH010000012">
    <property type="protein sequence ID" value="NMK39501.1"/>
    <property type="molecule type" value="Genomic_DNA"/>
</dbReference>
<dbReference type="Proteomes" id="UP000536773">
    <property type="component" value="Unassembled WGS sequence"/>
</dbReference>